<proteinExistence type="predicted"/>
<dbReference type="EMBL" id="BAABHW010000001">
    <property type="protein sequence ID" value="GAA5065907.1"/>
    <property type="molecule type" value="Genomic_DNA"/>
</dbReference>
<evidence type="ECO:0000313" key="2">
    <source>
        <dbReference type="Proteomes" id="UP001499910"/>
    </source>
</evidence>
<accession>A0ABP9KVA8</accession>
<keyword evidence="2" id="KW-1185">Reference proteome</keyword>
<organism evidence="1 2">
    <name type="scientific">[Roseibacterium] beibuensis</name>
    <dbReference type="NCBI Taxonomy" id="1193142"/>
    <lineage>
        <taxon>Bacteria</taxon>
        <taxon>Pseudomonadati</taxon>
        <taxon>Pseudomonadota</taxon>
        <taxon>Alphaproteobacteria</taxon>
        <taxon>Rhodobacterales</taxon>
        <taxon>Roseobacteraceae</taxon>
        <taxon>Roseicyclus</taxon>
    </lineage>
</organism>
<evidence type="ECO:0000313" key="1">
    <source>
        <dbReference type="EMBL" id="GAA5065907.1"/>
    </source>
</evidence>
<protein>
    <submittedName>
        <fullName evidence="1">Uncharacterized protein</fullName>
    </submittedName>
</protein>
<name>A0ABP9KVA8_9RHOB</name>
<comment type="caution">
    <text evidence="1">The sequence shown here is derived from an EMBL/GenBank/DDBJ whole genome shotgun (WGS) entry which is preliminary data.</text>
</comment>
<gene>
    <name evidence="1" type="ORF">GCM10023209_03950</name>
</gene>
<sequence length="264" mass="28011">MNLALDTPLPPGALCDDAAGVLAPAFAATRTLWWHGAEADMATDKTGAVTHWHPRSGEITMRPTKPNEGNGTLGFAGDLTGLQCRHGAQSGLFADRAIPGDAATATIAIRWYVAEGDEARTLFTLNTAVHAAEEGGGNYLFLSADASTLTSKDDANTVETSLPLPNSDAPRMAIVSLHAGRMALQLLGADRAEARSPTPILTGPASLFLGCRNQRPRLVKTLGGALILDAWLWPGRALLHSDTDEDRALLTALHRYRLWSEDAA</sequence>
<dbReference type="Proteomes" id="UP001499910">
    <property type="component" value="Unassembled WGS sequence"/>
</dbReference>
<reference evidence="2" key="1">
    <citation type="journal article" date="2019" name="Int. J. Syst. Evol. Microbiol.">
        <title>The Global Catalogue of Microorganisms (GCM) 10K type strain sequencing project: providing services to taxonomists for standard genome sequencing and annotation.</title>
        <authorList>
            <consortium name="The Broad Institute Genomics Platform"/>
            <consortium name="The Broad Institute Genome Sequencing Center for Infectious Disease"/>
            <person name="Wu L."/>
            <person name="Ma J."/>
        </authorList>
    </citation>
    <scope>NUCLEOTIDE SEQUENCE [LARGE SCALE GENOMIC DNA]</scope>
    <source>
        <strain evidence="2">JCM 18015</strain>
    </source>
</reference>
<dbReference type="RefSeq" id="WP_259546957.1">
    <property type="nucleotide sequence ID" value="NZ_BAABHW010000001.1"/>
</dbReference>